<keyword evidence="3" id="KW-1185">Reference proteome</keyword>
<sequence>MSSTHPLFPGQPMLAPPEPLSFWAGLTRASLPCDADDLESLVAKLNIIAAATSHGLPPDQLRALASPFDAVRTCATAIDRAKCNMLTTERDLFDAWHNKTLPLPSLDLARHVAPVPIDSGTWEHYTLLATAMDEIWGLASRDEAGGIGRPRATAANFAWLQDKHPDLLPLVITVRKVLSTEESFVSGNVIFTISQAASRVMARENKRCARLSKEARMLKDQIARQLRPATDKASIKQEDGPVSPQSHRAARQPYQSFLRRMVPVRCGSADSDDSTRAQPRTPPRIPVPDTDRTGQRDATTQPRQFLPPYLDKPMPTKIEHEPMLRHIPVLPGDSRKRATSPLTNAGQGGVSVGYMTKRVKLSPPQNKLVDSTGLAVDPDYIPSETQPLDDELYGDELLHHQLTSAPAVCLVPAATYYK</sequence>
<comment type="caution">
    <text evidence="2">The sequence shown here is derived from an EMBL/GenBank/DDBJ whole genome shotgun (WGS) entry which is preliminary data.</text>
</comment>
<dbReference type="EMBL" id="JAGTJQ010000013">
    <property type="protein sequence ID" value="KAH7014241.1"/>
    <property type="molecule type" value="Genomic_DNA"/>
</dbReference>
<name>A0A9P8XTE1_9PEZI</name>
<protein>
    <submittedName>
        <fullName evidence="2">Uncharacterized protein</fullName>
    </submittedName>
</protein>
<dbReference type="RefSeq" id="XP_046005208.1">
    <property type="nucleotide sequence ID" value="XM_046159739.1"/>
</dbReference>
<dbReference type="AlphaFoldDB" id="A0A9P8XTE1"/>
<dbReference type="GeneID" id="70189285"/>
<evidence type="ECO:0000313" key="2">
    <source>
        <dbReference type="EMBL" id="KAH7014241.1"/>
    </source>
</evidence>
<dbReference type="Proteomes" id="UP000756346">
    <property type="component" value="Unassembled WGS sequence"/>
</dbReference>
<evidence type="ECO:0000313" key="3">
    <source>
        <dbReference type="Proteomes" id="UP000756346"/>
    </source>
</evidence>
<organism evidence="2 3">
    <name type="scientific">Microdochium trichocladiopsis</name>
    <dbReference type="NCBI Taxonomy" id="1682393"/>
    <lineage>
        <taxon>Eukaryota</taxon>
        <taxon>Fungi</taxon>
        <taxon>Dikarya</taxon>
        <taxon>Ascomycota</taxon>
        <taxon>Pezizomycotina</taxon>
        <taxon>Sordariomycetes</taxon>
        <taxon>Xylariomycetidae</taxon>
        <taxon>Xylariales</taxon>
        <taxon>Microdochiaceae</taxon>
        <taxon>Microdochium</taxon>
    </lineage>
</organism>
<gene>
    <name evidence="2" type="ORF">B0I36DRAFT_369220</name>
</gene>
<reference evidence="2" key="1">
    <citation type="journal article" date="2021" name="Nat. Commun.">
        <title>Genetic determinants of endophytism in the Arabidopsis root mycobiome.</title>
        <authorList>
            <person name="Mesny F."/>
            <person name="Miyauchi S."/>
            <person name="Thiergart T."/>
            <person name="Pickel B."/>
            <person name="Atanasova L."/>
            <person name="Karlsson M."/>
            <person name="Huettel B."/>
            <person name="Barry K.W."/>
            <person name="Haridas S."/>
            <person name="Chen C."/>
            <person name="Bauer D."/>
            <person name="Andreopoulos W."/>
            <person name="Pangilinan J."/>
            <person name="LaButti K."/>
            <person name="Riley R."/>
            <person name="Lipzen A."/>
            <person name="Clum A."/>
            <person name="Drula E."/>
            <person name="Henrissat B."/>
            <person name="Kohler A."/>
            <person name="Grigoriev I.V."/>
            <person name="Martin F.M."/>
            <person name="Hacquard S."/>
        </authorList>
    </citation>
    <scope>NUCLEOTIDE SEQUENCE</scope>
    <source>
        <strain evidence="2">MPI-CAGE-CH-0230</strain>
    </source>
</reference>
<feature type="compositionally biased region" description="Basic and acidic residues" evidence="1">
    <location>
        <begin position="229"/>
        <end position="239"/>
    </location>
</feature>
<feature type="region of interest" description="Disordered" evidence="1">
    <location>
        <begin position="223"/>
        <end position="315"/>
    </location>
</feature>
<proteinExistence type="predicted"/>
<evidence type="ECO:0000256" key="1">
    <source>
        <dbReference type="SAM" id="MobiDB-lite"/>
    </source>
</evidence>
<accession>A0A9P8XTE1</accession>